<feature type="region of interest" description="Disordered" evidence="10">
    <location>
        <begin position="241"/>
        <end position="266"/>
    </location>
</feature>
<comment type="subcellular location">
    <subcellularLocation>
        <location evidence="1">Lysosome</location>
    </subcellularLocation>
</comment>
<dbReference type="GO" id="GO:0016790">
    <property type="term" value="F:thiolester hydrolase activity"/>
    <property type="evidence" value="ECO:0007669"/>
    <property type="project" value="TreeGrafter"/>
</dbReference>
<dbReference type="PANTHER" id="PTHR11247">
    <property type="entry name" value="PALMITOYL-PROTEIN THIOESTERASE/DOLICHYLDIPHOSPHATASE 1"/>
    <property type="match status" value="1"/>
</dbReference>
<evidence type="ECO:0000313" key="11">
    <source>
        <dbReference type="EMBL" id="MBY85927.1"/>
    </source>
</evidence>
<dbReference type="PANTHER" id="PTHR11247:SF27">
    <property type="entry name" value="LYSOSOMAL THIOESTERASE PPT2"/>
    <property type="match status" value="1"/>
</dbReference>
<proteinExistence type="inferred from homology"/>
<keyword evidence="6" id="KW-0458">Lysosome</keyword>
<keyword evidence="5" id="KW-0325">Glycoprotein</keyword>
<evidence type="ECO:0000256" key="5">
    <source>
        <dbReference type="ARBA" id="ARBA00023180"/>
    </source>
</evidence>
<dbReference type="GO" id="GO:0005764">
    <property type="term" value="C:lysosome"/>
    <property type="evidence" value="ECO:0007669"/>
    <property type="project" value="UniProtKB-SubCell"/>
</dbReference>
<reference evidence="13" key="2">
    <citation type="submission" date="2025-04" db="UniProtKB">
        <authorList>
            <consortium name="RefSeq"/>
        </authorList>
    </citation>
    <scope>IDENTIFICATION</scope>
    <source>
        <tissue evidence="13">Whole body</tissue>
    </source>
</reference>
<dbReference type="Pfam" id="PF02089">
    <property type="entry name" value="Palm_thioest"/>
    <property type="match status" value="2"/>
</dbReference>
<keyword evidence="3" id="KW-0732">Signal</keyword>
<reference evidence="11" key="1">
    <citation type="submission" date="2018-04" db="EMBL/GenBank/DDBJ databases">
        <title>Transcriptome assembly of Sipha flava.</title>
        <authorList>
            <person name="Scully E.D."/>
            <person name="Geib S.M."/>
            <person name="Palmer N.A."/>
            <person name="Koch K."/>
            <person name="Bradshaw J."/>
            <person name="Heng-Moss T."/>
            <person name="Sarath G."/>
        </authorList>
    </citation>
    <scope>NUCLEOTIDE SEQUENCE</scope>
</reference>
<evidence type="ECO:0000313" key="12">
    <source>
        <dbReference type="Proteomes" id="UP000694846"/>
    </source>
</evidence>
<comment type="catalytic activity">
    <reaction evidence="8">
        <text>S-hexadecanoyl-N-acetylcysteamine + H2O = N-acetylcysteamine + hexadecanoate + H(+)</text>
        <dbReference type="Rhea" id="RHEA:84099"/>
        <dbReference type="ChEBI" id="CHEBI:7896"/>
        <dbReference type="ChEBI" id="CHEBI:15377"/>
        <dbReference type="ChEBI" id="CHEBI:15378"/>
        <dbReference type="ChEBI" id="CHEBI:74410"/>
        <dbReference type="ChEBI" id="CHEBI:233601"/>
    </reaction>
</comment>
<comment type="similarity">
    <text evidence="2">Belongs to the palmitoyl-protein thioesterase family.</text>
</comment>
<gene>
    <name evidence="11" type="primary">Ppt2</name>
    <name evidence="13" type="synonym">LOC112692241</name>
    <name evidence="11" type="ORF">g.95875</name>
</gene>
<dbReference type="EC" id="3.1.2.2" evidence="7"/>
<name>A0A2S2R7A3_9HEMI</name>
<evidence type="ECO:0000256" key="7">
    <source>
        <dbReference type="ARBA" id="ARBA00038848"/>
    </source>
</evidence>
<dbReference type="RefSeq" id="XP_025422633.1">
    <property type="nucleotide sequence ID" value="XM_025566848.1"/>
</dbReference>
<evidence type="ECO:0000256" key="9">
    <source>
        <dbReference type="ARBA" id="ARBA00093353"/>
    </source>
</evidence>
<dbReference type="Gene3D" id="3.40.50.1820">
    <property type="entry name" value="alpha/beta hydrolase"/>
    <property type="match status" value="1"/>
</dbReference>
<evidence type="ECO:0000256" key="4">
    <source>
        <dbReference type="ARBA" id="ARBA00022801"/>
    </source>
</evidence>
<evidence type="ECO:0000256" key="10">
    <source>
        <dbReference type="SAM" id="MobiDB-lite"/>
    </source>
</evidence>
<dbReference type="SUPFAM" id="SSF53474">
    <property type="entry name" value="alpha/beta-Hydrolases"/>
    <property type="match status" value="1"/>
</dbReference>
<dbReference type="Proteomes" id="UP000694846">
    <property type="component" value="Unplaced"/>
</dbReference>
<evidence type="ECO:0000256" key="2">
    <source>
        <dbReference type="ARBA" id="ARBA00010758"/>
    </source>
</evidence>
<keyword evidence="12" id="KW-1185">Reference proteome</keyword>
<accession>A0A2S2R7A3</accession>
<dbReference type="AlphaFoldDB" id="A0A2S2R7A3"/>
<evidence type="ECO:0000313" key="13">
    <source>
        <dbReference type="RefSeq" id="XP_025422633.1"/>
    </source>
</evidence>
<sequence length="368" mass="41124">MSTLFDRNDTTLSIPSYRPVIIVHGLMTGDVSTMEHLAARITELHPGTKTYVINRFCGLASLEPLWRQTRLLADDLLQICSLHPEGVHIIGYSQGGLISRGMIEMYGAIHNVKTFVSLSSPQGGQFGAECFTKMFPALTARTAYEVFYTRIGQRALSVANYWYDPRHRDLYLKYSVYLAVIDNVKEEISKSDCQQNTEINDETVEEIEKRVAATLAEVSAATLKVAEGHNEEDNHINNVTTADADVADVSTNDTNKDGNNTDGDLNSNAGTRKLGLIRLQKLVLIGGPDDGVISPWQSSQFAILDSNGELVPMRDRRQNDIYSDEDPIGLRELDLTNRLIEYTVPGVGHHEWHCNEKILQECIINWLD</sequence>
<dbReference type="InterPro" id="IPR029058">
    <property type="entry name" value="AB_hydrolase_fold"/>
</dbReference>
<evidence type="ECO:0000256" key="1">
    <source>
        <dbReference type="ARBA" id="ARBA00004371"/>
    </source>
</evidence>
<evidence type="ECO:0000256" key="6">
    <source>
        <dbReference type="ARBA" id="ARBA00023228"/>
    </source>
</evidence>
<evidence type="ECO:0000256" key="8">
    <source>
        <dbReference type="ARBA" id="ARBA00093223"/>
    </source>
</evidence>
<organism evidence="11">
    <name type="scientific">Sipha flava</name>
    <name type="common">yellow sugarcane aphid</name>
    <dbReference type="NCBI Taxonomy" id="143950"/>
    <lineage>
        <taxon>Eukaryota</taxon>
        <taxon>Metazoa</taxon>
        <taxon>Ecdysozoa</taxon>
        <taxon>Arthropoda</taxon>
        <taxon>Hexapoda</taxon>
        <taxon>Insecta</taxon>
        <taxon>Pterygota</taxon>
        <taxon>Neoptera</taxon>
        <taxon>Paraneoptera</taxon>
        <taxon>Hemiptera</taxon>
        <taxon>Sternorrhyncha</taxon>
        <taxon>Aphidomorpha</taxon>
        <taxon>Aphidoidea</taxon>
        <taxon>Aphididae</taxon>
        <taxon>Sipha</taxon>
    </lineage>
</organism>
<feature type="compositionally biased region" description="Low complexity" evidence="10">
    <location>
        <begin position="251"/>
        <end position="264"/>
    </location>
</feature>
<dbReference type="EMBL" id="GGMS01016724">
    <property type="protein sequence ID" value="MBY85927.1"/>
    <property type="molecule type" value="Transcribed_RNA"/>
</dbReference>
<dbReference type="OrthoDB" id="155976at2759"/>
<keyword evidence="4" id="KW-0378">Hydrolase</keyword>
<protein>
    <recommendedName>
        <fullName evidence="7">palmitoyl-CoA hydrolase</fullName>
        <ecNumber evidence="7">3.1.2.2</ecNumber>
    </recommendedName>
</protein>
<comment type="function">
    <text evidence="9">Catalyzes the cleavage of thioester bonds from S-palmitoyl-CoA or S-palmitoyl-N-acetylcysteamine (unbranched structures) but does not have activity against palmitoylcysteine or palmitoylated proteins, branched structures or bulky head groups. Conversely, hydrolyzes both long and short chain fatty acyl-CoA substrate.</text>
</comment>
<evidence type="ECO:0000256" key="3">
    <source>
        <dbReference type="ARBA" id="ARBA00022729"/>
    </source>
</evidence>